<sequence length="468" mass="50964">MVRKPSGLEDVGTCATGPAMVHGAYPAGRVRHWRSGHSTRSRPDRHRQALSSQRPRVDAPSASAPLPSRAPMTEPRSAASSPPRPLLVRFGAMGDLVLVQPMIRLLSERFGAPVDILSAGGWVRPLYEGQPGVGEIFLLKKRKLPWWLSAEKRALLAGLRARGPRPVWYCDFDEKLLPLLARAGLGDDCVVRARAVGMRDGEHLVDFHQRVALQMPERFAAWTAFRSQTRTAGLTSQSDSQPNSQPPDGEHARGVHEAGSAQDEHISQAMQDPTLHISPAMQADVKDWLGSHQWLGRPLILVQAGNRRTMRTGVRRRMSTNTKWWPEENWAAVIRMLAGRHPEAVILLVGAPPEADLNDELLQRAGVPSAFNVATELPIPRLLALQARAAGMVTVDTGPGHTAAAVGCPLVVLFGVADPVEIRPRGGCTPVHVLQAFREGRPDMTAITVAEVTQAWDRLSLRAGANAT</sequence>
<dbReference type="Proteomes" id="UP000270261">
    <property type="component" value="Unassembled WGS sequence"/>
</dbReference>
<organism evidence="4 5">
    <name type="scientific">Lautropia dentalis</name>
    <dbReference type="NCBI Taxonomy" id="2490857"/>
    <lineage>
        <taxon>Bacteria</taxon>
        <taxon>Pseudomonadati</taxon>
        <taxon>Pseudomonadota</taxon>
        <taxon>Betaproteobacteria</taxon>
        <taxon>Burkholderiales</taxon>
        <taxon>Burkholderiaceae</taxon>
        <taxon>Lautropia</taxon>
    </lineage>
</organism>
<gene>
    <name evidence="4" type="ORF">EHV23_06420</name>
</gene>
<dbReference type="PANTHER" id="PTHR30160:SF1">
    <property type="entry name" value="LIPOPOLYSACCHARIDE 1,2-N-ACETYLGLUCOSAMINETRANSFERASE-RELATED"/>
    <property type="match status" value="1"/>
</dbReference>
<dbReference type="InterPro" id="IPR051199">
    <property type="entry name" value="LPS_LOS_Heptosyltrfase"/>
</dbReference>
<feature type="region of interest" description="Disordered" evidence="3">
    <location>
        <begin position="230"/>
        <end position="265"/>
    </location>
</feature>
<evidence type="ECO:0000313" key="5">
    <source>
        <dbReference type="Proteomes" id="UP000270261"/>
    </source>
</evidence>
<comment type="caution">
    <text evidence="4">The sequence shown here is derived from an EMBL/GenBank/DDBJ whole genome shotgun (WGS) entry which is preliminary data.</text>
</comment>
<protein>
    <recommendedName>
        <fullName evidence="6">Lipopolysaccharide heptosyltransferase family protein</fullName>
    </recommendedName>
</protein>
<evidence type="ECO:0008006" key="6">
    <source>
        <dbReference type="Google" id="ProtNLM"/>
    </source>
</evidence>
<keyword evidence="5" id="KW-1185">Reference proteome</keyword>
<dbReference type="GO" id="GO:0005829">
    <property type="term" value="C:cytosol"/>
    <property type="evidence" value="ECO:0007669"/>
    <property type="project" value="TreeGrafter"/>
</dbReference>
<dbReference type="SUPFAM" id="SSF53756">
    <property type="entry name" value="UDP-Glycosyltransferase/glycogen phosphorylase"/>
    <property type="match status" value="2"/>
</dbReference>
<dbReference type="PANTHER" id="PTHR30160">
    <property type="entry name" value="TETRAACYLDISACCHARIDE 4'-KINASE-RELATED"/>
    <property type="match status" value="1"/>
</dbReference>
<dbReference type="CDD" id="cd03789">
    <property type="entry name" value="GT9_LPS_heptosyltransferase"/>
    <property type="match status" value="1"/>
</dbReference>
<dbReference type="InterPro" id="IPR002201">
    <property type="entry name" value="Glyco_trans_9"/>
</dbReference>
<reference evidence="4 5" key="1">
    <citation type="submission" date="2018-11" db="EMBL/GenBank/DDBJ databases">
        <title>Genome sequencing of Lautropia sp. KCOM 2505 (= ChDC F240).</title>
        <authorList>
            <person name="Kook J.-K."/>
            <person name="Park S.-N."/>
            <person name="Lim Y.K."/>
        </authorList>
    </citation>
    <scope>NUCLEOTIDE SEQUENCE [LARGE SCALE GENOMIC DNA]</scope>
    <source>
        <strain evidence="4 5">KCOM 2505</strain>
    </source>
</reference>
<evidence type="ECO:0000313" key="4">
    <source>
        <dbReference type="EMBL" id="RRN45771.1"/>
    </source>
</evidence>
<dbReference type="GO" id="GO:0009244">
    <property type="term" value="P:lipopolysaccharide core region biosynthetic process"/>
    <property type="evidence" value="ECO:0007669"/>
    <property type="project" value="TreeGrafter"/>
</dbReference>
<feature type="compositionally biased region" description="Basic residues" evidence="3">
    <location>
        <begin position="29"/>
        <end position="45"/>
    </location>
</feature>
<dbReference type="Pfam" id="PF01075">
    <property type="entry name" value="Glyco_transf_9"/>
    <property type="match status" value="1"/>
</dbReference>
<feature type="compositionally biased region" description="Basic and acidic residues" evidence="3">
    <location>
        <begin position="248"/>
        <end position="265"/>
    </location>
</feature>
<dbReference type="EMBL" id="RRUE01000001">
    <property type="protein sequence ID" value="RRN45771.1"/>
    <property type="molecule type" value="Genomic_DNA"/>
</dbReference>
<dbReference type="Gene3D" id="3.40.50.2000">
    <property type="entry name" value="Glycogen Phosphorylase B"/>
    <property type="match status" value="2"/>
</dbReference>
<name>A0A426FSV2_9BURK</name>
<evidence type="ECO:0000256" key="3">
    <source>
        <dbReference type="SAM" id="MobiDB-lite"/>
    </source>
</evidence>
<dbReference type="AlphaFoldDB" id="A0A426FSV2"/>
<feature type="region of interest" description="Disordered" evidence="3">
    <location>
        <begin position="1"/>
        <end position="84"/>
    </location>
</feature>
<evidence type="ECO:0000256" key="2">
    <source>
        <dbReference type="ARBA" id="ARBA00022679"/>
    </source>
</evidence>
<proteinExistence type="predicted"/>
<keyword evidence="1" id="KW-0328">Glycosyltransferase</keyword>
<evidence type="ECO:0000256" key="1">
    <source>
        <dbReference type="ARBA" id="ARBA00022676"/>
    </source>
</evidence>
<feature type="compositionally biased region" description="Low complexity" evidence="3">
    <location>
        <begin position="236"/>
        <end position="247"/>
    </location>
</feature>
<feature type="compositionally biased region" description="Low complexity" evidence="3">
    <location>
        <begin position="59"/>
        <end position="81"/>
    </location>
</feature>
<dbReference type="GO" id="GO:0008713">
    <property type="term" value="F:ADP-heptose-lipopolysaccharide heptosyltransferase activity"/>
    <property type="evidence" value="ECO:0007669"/>
    <property type="project" value="TreeGrafter"/>
</dbReference>
<keyword evidence="2" id="KW-0808">Transferase</keyword>
<accession>A0A426FSV2</accession>